<evidence type="ECO:0000313" key="4">
    <source>
        <dbReference type="EMBL" id="EER00976.1"/>
    </source>
</evidence>
<protein>
    <submittedName>
        <fullName evidence="4">SNARE protein, putative</fullName>
    </submittedName>
</protein>
<dbReference type="OrthoDB" id="443229at2759"/>
<feature type="compositionally biased region" description="Low complexity" evidence="1">
    <location>
        <begin position="112"/>
        <end position="125"/>
    </location>
</feature>
<gene>
    <name evidence="4" type="ORF">Pmar_PMAR019445</name>
</gene>
<dbReference type="SUPFAM" id="SSF58038">
    <property type="entry name" value="SNARE fusion complex"/>
    <property type="match status" value="1"/>
</dbReference>
<keyword evidence="2" id="KW-1133">Transmembrane helix</keyword>
<evidence type="ECO:0000259" key="3">
    <source>
        <dbReference type="PROSITE" id="PS50192"/>
    </source>
</evidence>
<dbReference type="InterPro" id="IPR010989">
    <property type="entry name" value="SNARE"/>
</dbReference>
<dbReference type="GeneID" id="9057311"/>
<feature type="transmembrane region" description="Helical" evidence="2">
    <location>
        <begin position="267"/>
        <end position="283"/>
    </location>
</feature>
<dbReference type="GO" id="GO:0016192">
    <property type="term" value="P:vesicle-mediated transport"/>
    <property type="evidence" value="ECO:0007669"/>
    <property type="project" value="InterPro"/>
</dbReference>
<reference evidence="4 5" key="1">
    <citation type="submission" date="2008-07" db="EMBL/GenBank/DDBJ databases">
        <authorList>
            <person name="El-Sayed N."/>
            <person name="Caler E."/>
            <person name="Inman J."/>
            <person name="Amedeo P."/>
            <person name="Hass B."/>
            <person name="Wortman J."/>
        </authorList>
    </citation>
    <scope>NUCLEOTIDE SEQUENCE [LARGE SCALE GENOMIC DNA]</scope>
    <source>
        <strain evidence="5">ATCC 50983 / TXsc</strain>
    </source>
</reference>
<dbReference type="GO" id="GO:0016020">
    <property type="term" value="C:membrane"/>
    <property type="evidence" value="ECO:0007669"/>
    <property type="project" value="InterPro"/>
</dbReference>
<evidence type="ECO:0000313" key="5">
    <source>
        <dbReference type="Proteomes" id="UP000007800"/>
    </source>
</evidence>
<proteinExistence type="predicted"/>
<feature type="non-terminal residue" evidence="4">
    <location>
        <position position="1"/>
    </location>
</feature>
<dbReference type="SUPFAM" id="SSF47661">
    <property type="entry name" value="t-snare proteins"/>
    <property type="match status" value="1"/>
</dbReference>
<evidence type="ECO:0000256" key="1">
    <source>
        <dbReference type="SAM" id="MobiDB-lite"/>
    </source>
</evidence>
<name>C5LQL7_PERM5</name>
<dbReference type="AlphaFoldDB" id="C5LQL7"/>
<dbReference type="RefSeq" id="XP_002768258.1">
    <property type="nucleotide sequence ID" value="XM_002768212.1"/>
</dbReference>
<feature type="domain" description="T-SNARE coiled-coil homology" evidence="3">
    <location>
        <begin position="193"/>
        <end position="255"/>
    </location>
</feature>
<dbReference type="InterPro" id="IPR000727">
    <property type="entry name" value="T_SNARE_dom"/>
</dbReference>
<keyword evidence="2" id="KW-0812">Transmembrane</keyword>
<keyword evidence="5" id="KW-1185">Reference proteome</keyword>
<dbReference type="InParanoid" id="C5LQL7"/>
<sequence>NYYITSIRRRLDDYDDGDISDVRSMIDKAVVLTSSAQRDITQFKEYVSNAPTPQDAMNRQQMLNKFTTSISNMAEELEDIVKKYASMKKEISAVSRQQYSKRQQDKQHTCGSSTSSSSTATSRSSYHPTLSQKNTGEDTRIATKKSEMHNISGDHHHKLRITPSTSTTAALLPNLMTTQRQEVEMNIDGDIEDGLSRDKLNDIRRIGADMGELQDIYTTLNNDILKQDDKIDSIHDAMLRTLDTTQKANIELQQATDRRDTSLKRKVYAFTALAATAGLYILISSI</sequence>
<evidence type="ECO:0000256" key="2">
    <source>
        <dbReference type="SAM" id="Phobius"/>
    </source>
</evidence>
<dbReference type="Gene3D" id="1.20.5.110">
    <property type="match status" value="1"/>
</dbReference>
<dbReference type="PROSITE" id="PS50192">
    <property type="entry name" value="T_SNARE"/>
    <property type="match status" value="1"/>
</dbReference>
<dbReference type="EMBL" id="GG684637">
    <property type="protein sequence ID" value="EER00976.1"/>
    <property type="molecule type" value="Genomic_DNA"/>
</dbReference>
<organism evidence="5">
    <name type="scientific">Perkinsus marinus (strain ATCC 50983 / TXsc)</name>
    <dbReference type="NCBI Taxonomy" id="423536"/>
    <lineage>
        <taxon>Eukaryota</taxon>
        <taxon>Sar</taxon>
        <taxon>Alveolata</taxon>
        <taxon>Perkinsozoa</taxon>
        <taxon>Perkinsea</taxon>
        <taxon>Perkinsida</taxon>
        <taxon>Perkinsidae</taxon>
        <taxon>Perkinsus</taxon>
    </lineage>
</organism>
<dbReference type="Proteomes" id="UP000007800">
    <property type="component" value="Unassembled WGS sequence"/>
</dbReference>
<accession>C5LQL7</accession>
<feature type="region of interest" description="Disordered" evidence="1">
    <location>
        <begin position="95"/>
        <end position="138"/>
    </location>
</feature>
<keyword evidence="2" id="KW-0472">Membrane</keyword>